<dbReference type="KEGG" id="xba:C7S18_04735"/>
<protein>
    <submittedName>
        <fullName evidence="2">Uncharacterized protein</fullName>
    </submittedName>
</protein>
<organism evidence="2 3">
    <name type="scientific">Ahniella affigens</name>
    <dbReference type="NCBI Taxonomy" id="2021234"/>
    <lineage>
        <taxon>Bacteria</taxon>
        <taxon>Pseudomonadati</taxon>
        <taxon>Pseudomonadota</taxon>
        <taxon>Gammaproteobacteria</taxon>
        <taxon>Lysobacterales</taxon>
        <taxon>Rhodanobacteraceae</taxon>
        <taxon>Ahniella</taxon>
    </lineage>
</organism>
<dbReference type="AlphaFoldDB" id="A0A2P1PNZ6"/>
<dbReference type="OrthoDB" id="9837044at2"/>
<dbReference type="EMBL" id="CP027860">
    <property type="protein sequence ID" value="AVP96547.1"/>
    <property type="molecule type" value="Genomic_DNA"/>
</dbReference>
<evidence type="ECO:0000256" key="1">
    <source>
        <dbReference type="SAM" id="Phobius"/>
    </source>
</evidence>
<keyword evidence="1" id="KW-0472">Membrane</keyword>
<feature type="transmembrane region" description="Helical" evidence="1">
    <location>
        <begin position="166"/>
        <end position="195"/>
    </location>
</feature>
<evidence type="ECO:0000313" key="2">
    <source>
        <dbReference type="EMBL" id="AVP96547.1"/>
    </source>
</evidence>
<feature type="transmembrane region" description="Helical" evidence="1">
    <location>
        <begin position="216"/>
        <end position="239"/>
    </location>
</feature>
<sequence>MQYWLDIKEGKGQLIAVTQEAVYAEAGAMNQLDAQAQRLKAGESPAQVFGKDATHVVLRSATKLSWSTADDELSFTIGSGKESKTESLSVDDVGIREQVYLAVQRVTDGRFQHFEDQYSKARAAFASALTLSIFALGTGIAVKAAIAIRSVDEYVVEGRRKGMKQLVVWVLDTLGPWGVGVMGALLCAMALLVLTTRLREPPFVRILQADRYSPQASWVTAVKYVMLAGLWVLMAPAAFL</sequence>
<keyword evidence="1" id="KW-1133">Transmembrane helix</keyword>
<reference evidence="2 3" key="1">
    <citation type="submission" date="2018-03" db="EMBL/GenBank/DDBJ databases">
        <title>Ahniella affigens gen. nov., sp. nov., a gammaproteobacterium isolated from sandy soil near a stream.</title>
        <authorList>
            <person name="Ko Y."/>
            <person name="Kim J.-H."/>
        </authorList>
    </citation>
    <scope>NUCLEOTIDE SEQUENCE [LARGE SCALE GENOMIC DNA]</scope>
    <source>
        <strain evidence="2 3">D13</strain>
    </source>
</reference>
<gene>
    <name evidence="2" type="ORF">C7S18_04735</name>
</gene>
<proteinExistence type="predicted"/>
<name>A0A2P1PNZ6_9GAMM</name>
<evidence type="ECO:0000313" key="3">
    <source>
        <dbReference type="Proteomes" id="UP000241074"/>
    </source>
</evidence>
<dbReference type="Proteomes" id="UP000241074">
    <property type="component" value="Chromosome"/>
</dbReference>
<keyword evidence="3" id="KW-1185">Reference proteome</keyword>
<reference evidence="2 3" key="2">
    <citation type="submission" date="2018-03" db="EMBL/GenBank/DDBJ databases">
        <authorList>
            <person name="Keele B.F."/>
        </authorList>
    </citation>
    <scope>NUCLEOTIDE SEQUENCE [LARGE SCALE GENOMIC DNA]</scope>
    <source>
        <strain evidence="2 3">D13</strain>
    </source>
</reference>
<accession>A0A2P1PNZ6</accession>
<feature type="transmembrane region" description="Helical" evidence="1">
    <location>
        <begin position="123"/>
        <end position="146"/>
    </location>
</feature>
<dbReference type="RefSeq" id="WP_106890475.1">
    <property type="nucleotide sequence ID" value="NZ_CP027860.1"/>
</dbReference>
<keyword evidence="1" id="KW-0812">Transmembrane</keyword>